<keyword evidence="6" id="KW-0904">Protein phosphatase</keyword>
<dbReference type="EC" id="3.1.3.48" evidence="3"/>
<dbReference type="CDD" id="cd14531">
    <property type="entry name" value="PFA-DSP_Oca1"/>
    <property type="match status" value="1"/>
</dbReference>
<dbReference type="FunFam" id="3.90.190.10:FF:000035">
    <property type="entry name" value="Tyrosine phosphatase, putative"/>
    <property type="match status" value="1"/>
</dbReference>
<name>A0A7J7IK54_9RHOD</name>
<proteinExistence type="inferred from homology"/>
<comment type="catalytic activity">
    <reaction evidence="7">
        <text>O-phospho-L-tyrosyl-[protein] + H2O = L-tyrosyl-[protein] + phosphate</text>
        <dbReference type="Rhea" id="RHEA:10684"/>
        <dbReference type="Rhea" id="RHEA-COMP:10136"/>
        <dbReference type="Rhea" id="RHEA-COMP:20101"/>
        <dbReference type="ChEBI" id="CHEBI:15377"/>
        <dbReference type="ChEBI" id="CHEBI:43474"/>
        <dbReference type="ChEBI" id="CHEBI:46858"/>
        <dbReference type="ChEBI" id="CHEBI:61978"/>
        <dbReference type="EC" id="3.1.3.48"/>
    </reaction>
</comment>
<evidence type="ECO:0000313" key="9">
    <source>
        <dbReference type="EMBL" id="KAF6002681.1"/>
    </source>
</evidence>
<dbReference type="InterPro" id="IPR020422">
    <property type="entry name" value="TYR_PHOSPHATASE_DUAL_dom"/>
</dbReference>
<dbReference type="PROSITE" id="PS50054">
    <property type="entry name" value="TYR_PHOSPHATASE_DUAL"/>
    <property type="match status" value="1"/>
</dbReference>
<evidence type="ECO:0000256" key="6">
    <source>
        <dbReference type="ARBA" id="ARBA00022912"/>
    </source>
</evidence>
<dbReference type="Gene3D" id="3.90.190.10">
    <property type="entry name" value="Protein tyrosine phosphatase superfamily"/>
    <property type="match status" value="1"/>
</dbReference>
<dbReference type="GO" id="GO:0004725">
    <property type="term" value="F:protein tyrosine phosphatase activity"/>
    <property type="evidence" value="ECO:0007669"/>
    <property type="project" value="UniProtKB-EC"/>
</dbReference>
<dbReference type="GO" id="GO:0005737">
    <property type="term" value="C:cytoplasm"/>
    <property type="evidence" value="ECO:0007669"/>
    <property type="project" value="UniProtKB-SubCell"/>
</dbReference>
<evidence type="ECO:0000256" key="5">
    <source>
        <dbReference type="ARBA" id="ARBA00022801"/>
    </source>
</evidence>
<dbReference type="InterPro" id="IPR029021">
    <property type="entry name" value="Prot-tyrosine_phosphatase-like"/>
</dbReference>
<dbReference type="Pfam" id="PF03162">
    <property type="entry name" value="Y_phosphatase2"/>
    <property type="match status" value="1"/>
</dbReference>
<dbReference type="InterPro" id="IPR020428">
    <property type="entry name" value="PFA-DSPs"/>
</dbReference>
<comment type="subcellular location">
    <subcellularLocation>
        <location evidence="1">Cytoplasm</location>
    </subcellularLocation>
</comment>
<evidence type="ECO:0000256" key="3">
    <source>
        <dbReference type="ARBA" id="ARBA00013064"/>
    </source>
</evidence>
<evidence type="ECO:0000256" key="7">
    <source>
        <dbReference type="ARBA" id="ARBA00051722"/>
    </source>
</evidence>
<organism evidence="9 10">
    <name type="scientific">Cyanidiococcus yangmingshanensis</name>
    <dbReference type="NCBI Taxonomy" id="2690220"/>
    <lineage>
        <taxon>Eukaryota</taxon>
        <taxon>Rhodophyta</taxon>
        <taxon>Bangiophyceae</taxon>
        <taxon>Cyanidiales</taxon>
        <taxon>Cyanidiaceae</taxon>
        <taxon>Cyanidiococcus</taxon>
    </lineage>
</organism>
<dbReference type="EMBL" id="VWRR01000009">
    <property type="protein sequence ID" value="KAF6002681.1"/>
    <property type="molecule type" value="Genomic_DNA"/>
</dbReference>
<evidence type="ECO:0000256" key="1">
    <source>
        <dbReference type="ARBA" id="ARBA00004496"/>
    </source>
</evidence>
<sequence length="164" mass="19135">MGSFIPPINFSWVEEDLYRSGVPNELNYPFLEKLNLRKVLYLAPDELPPQYLNFLDDHEIELVPVGWNSEQTPWIPISEEVVLAALDVILDTANYPLHVMCNLGRHRTGTVIGCLRKLQQWNLTSVLEEYRRYVGGKVRLLNEQFIELFDVDLVRIPEYPPPWL</sequence>
<accession>A0A7J7IK54</accession>
<reference evidence="9 10" key="1">
    <citation type="journal article" date="2020" name="J. Phycol.">
        <title>Comparative genome analysis reveals Cyanidiococcus gen. nov., a new extremophilic red algal genus sister to Cyanidioschyzon (Cyanidioschyzonaceae, Rhodophyta).</title>
        <authorList>
            <person name="Liu S.-L."/>
            <person name="Chiang Y.-R."/>
            <person name="Yoon H.S."/>
            <person name="Fu H.-Y."/>
        </authorList>
    </citation>
    <scope>NUCLEOTIDE SEQUENCE [LARGE SCALE GENOMIC DNA]</scope>
    <source>
        <strain evidence="9 10">THAL066</strain>
    </source>
</reference>
<keyword evidence="10" id="KW-1185">Reference proteome</keyword>
<dbReference type="AlphaFoldDB" id="A0A7J7IK54"/>
<evidence type="ECO:0000313" key="10">
    <source>
        <dbReference type="Proteomes" id="UP000530660"/>
    </source>
</evidence>
<dbReference type="PANTHER" id="PTHR31126:SF8">
    <property type="entry name" value="TYROSINE-PROTEIN PHOSPHATASE OCA1-RELATED"/>
    <property type="match status" value="1"/>
</dbReference>
<feature type="domain" description="Tyrosine-protein phosphatase" evidence="8">
    <location>
        <begin position="9"/>
        <end position="158"/>
    </location>
</feature>
<evidence type="ECO:0000256" key="4">
    <source>
        <dbReference type="ARBA" id="ARBA00022490"/>
    </source>
</evidence>
<dbReference type="InterPro" id="IPR004861">
    <property type="entry name" value="Siw14-like"/>
</dbReference>
<evidence type="ECO:0000256" key="2">
    <source>
        <dbReference type="ARBA" id="ARBA00009580"/>
    </source>
</evidence>
<protein>
    <recommendedName>
        <fullName evidence="3">protein-tyrosine-phosphatase</fullName>
        <ecNumber evidence="3">3.1.3.48</ecNumber>
    </recommendedName>
</protein>
<dbReference type="PANTHER" id="PTHR31126">
    <property type="entry name" value="TYROSINE-PROTEIN PHOSPHATASE"/>
    <property type="match status" value="1"/>
</dbReference>
<keyword evidence="5" id="KW-0378">Hydrolase</keyword>
<keyword evidence="4" id="KW-0963">Cytoplasm</keyword>
<gene>
    <name evidence="9" type="primary">OCA1</name>
    <name evidence="9" type="ORF">F1559_001630</name>
</gene>
<comment type="similarity">
    <text evidence="2">Belongs to the protein-tyrosine phosphatase family.</text>
</comment>
<evidence type="ECO:0000259" key="8">
    <source>
        <dbReference type="PROSITE" id="PS50054"/>
    </source>
</evidence>
<dbReference type="PRINTS" id="PR01911">
    <property type="entry name" value="PFDSPHPHTASE"/>
</dbReference>
<comment type="caution">
    <text evidence="9">The sequence shown here is derived from an EMBL/GenBank/DDBJ whole genome shotgun (WGS) entry which is preliminary data.</text>
</comment>
<dbReference type="OrthoDB" id="6375174at2759"/>
<dbReference type="Proteomes" id="UP000530660">
    <property type="component" value="Unassembled WGS sequence"/>
</dbReference>
<dbReference type="SUPFAM" id="SSF52799">
    <property type="entry name" value="(Phosphotyrosine protein) phosphatases II"/>
    <property type="match status" value="1"/>
</dbReference>